<evidence type="ECO:0000256" key="9">
    <source>
        <dbReference type="SAM" id="MobiDB-lite"/>
    </source>
</evidence>
<dbReference type="GO" id="GO:0005886">
    <property type="term" value="C:plasma membrane"/>
    <property type="evidence" value="ECO:0007669"/>
    <property type="project" value="TreeGrafter"/>
</dbReference>
<feature type="transmembrane region" description="Helical" evidence="10">
    <location>
        <begin position="134"/>
        <end position="156"/>
    </location>
</feature>
<keyword evidence="6 10" id="KW-0472">Membrane</keyword>
<dbReference type="InterPro" id="IPR017452">
    <property type="entry name" value="GPCR_Rhodpsn_7TM"/>
</dbReference>
<feature type="domain" description="G-protein coupled receptors family 1 profile" evidence="11">
    <location>
        <begin position="38"/>
        <end position="300"/>
    </location>
</feature>
<name>A0A0R3UI75_MESCO</name>
<evidence type="ECO:0000256" key="4">
    <source>
        <dbReference type="ARBA" id="ARBA00022989"/>
    </source>
</evidence>
<keyword evidence="8" id="KW-0807">Transducer</keyword>
<reference evidence="12 13" key="1">
    <citation type="submission" date="2018-10" db="EMBL/GenBank/DDBJ databases">
        <authorList>
            <consortium name="Pathogen Informatics"/>
        </authorList>
    </citation>
    <scope>NUCLEOTIDE SEQUENCE [LARGE SCALE GENOMIC DNA]</scope>
</reference>
<proteinExistence type="inferred from homology"/>
<evidence type="ECO:0000256" key="8">
    <source>
        <dbReference type="ARBA" id="ARBA00023224"/>
    </source>
</evidence>
<evidence type="ECO:0000256" key="7">
    <source>
        <dbReference type="ARBA" id="ARBA00023170"/>
    </source>
</evidence>
<keyword evidence="4 10" id="KW-1133">Transmembrane helix</keyword>
<feature type="transmembrane region" description="Helical" evidence="10">
    <location>
        <begin position="96"/>
        <end position="122"/>
    </location>
</feature>
<dbReference type="GO" id="GO:0043005">
    <property type="term" value="C:neuron projection"/>
    <property type="evidence" value="ECO:0007669"/>
    <property type="project" value="TreeGrafter"/>
</dbReference>
<keyword evidence="13" id="KW-1185">Reference proteome</keyword>
<dbReference type="PRINTS" id="PR00237">
    <property type="entry name" value="GPCRRHODOPSN"/>
</dbReference>
<dbReference type="OrthoDB" id="9046662at2759"/>
<dbReference type="Pfam" id="PF00001">
    <property type="entry name" value="7tm_1"/>
    <property type="match status" value="1"/>
</dbReference>
<evidence type="ECO:0000313" key="12">
    <source>
        <dbReference type="EMBL" id="VDD81098.1"/>
    </source>
</evidence>
<dbReference type="STRING" id="53468.A0A0R3UI75"/>
<evidence type="ECO:0000256" key="10">
    <source>
        <dbReference type="SAM" id="Phobius"/>
    </source>
</evidence>
<feature type="transmembrane region" description="Helical" evidence="10">
    <location>
        <begin position="183"/>
        <end position="207"/>
    </location>
</feature>
<feature type="transmembrane region" description="Helical" evidence="10">
    <location>
        <begin position="20"/>
        <end position="47"/>
    </location>
</feature>
<organism evidence="12 13">
    <name type="scientific">Mesocestoides corti</name>
    <name type="common">Flatworm</name>
    <dbReference type="NCBI Taxonomy" id="53468"/>
    <lineage>
        <taxon>Eukaryota</taxon>
        <taxon>Metazoa</taxon>
        <taxon>Spiralia</taxon>
        <taxon>Lophotrochozoa</taxon>
        <taxon>Platyhelminthes</taxon>
        <taxon>Cestoda</taxon>
        <taxon>Eucestoda</taxon>
        <taxon>Cyclophyllidea</taxon>
        <taxon>Mesocestoididae</taxon>
        <taxon>Mesocestoides</taxon>
    </lineage>
</organism>
<evidence type="ECO:0000256" key="1">
    <source>
        <dbReference type="ARBA" id="ARBA00004141"/>
    </source>
</evidence>
<dbReference type="PANTHER" id="PTHR24235:SF29">
    <property type="entry name" value="GH23382P"/>
    <property type="match status" value="1"/>
</dbReference>
<dbReference type="InterPro" id="IPR000611">
    <property type="entry name" value="NPY_rcpt"/>
</dbReference>
<feature type="region of interest" description="Disordered" evidence="9">
    <location>
        <begin position="328"/>
        <end position="349"/>
    </location>
</feature>
<dbReference type="PANTHER" id="PTHR24235">
    <property type="entry name" value="NEUROPEPTIDE Y RECEPTOR"/>
    <property type="match status" value="1"/>
</dbReference>
<keyword evidence="7" id="KW-0675">Receptor</keyword>
<evidence type="ECO:0000259" key="11">
    <source>
        <dbReference type="PROSITE" id="PS50262"/>
    </source>
</evidence>
<dbReference type="Proteomes" id="UP000267029">
    <property type="component" value="Unassembled WGS sequence"/>
</dbReference>
<feature type="transmembrane region" description="Helical" evidence="10">
    <location>
        <begin position="281"/>
        <end position="303"/>
    </location>
</feature>
<dbReference type="InterPro" id="IPR000276">
    <property type="entry name" value="GPCR_Rhodpsn"/>
</dbReference>
<comment type="similarity">
    <text evidence="2">Belongs to the G-protein coupled receptor 1 family.</text>
</comment>
<gene>
    <name evidence="12" type="ORF">MCOS_LOCUS7101</name>
</gene>
<feature type="transmembrane region" description="Helical" evidence="10">
    <location>
        <begin position="59"/>
        <end position="84"/>
    </location>
</feature>
<feature type="compositionally biased region" description="Basic and acidic residues" evidence="9">
    <location>
        <begin position="330"/>
        <end position="349"/>
    </location>
</feature>
<feature type="transmembrane region" description="Helical" evidence="10">
    <location>
        <begin position="242"/>
        <end position="261"/>
    </location>
</feature>
<comment type="subcellular location">
    <subcellularLocation>
        <location evidence="1">Membrane</location>
        <topology evidence="1">Multi-pass membrane protein</topology>
    </subcellularLocation>
</comment>
<dbReference type="SUPFAM" id="SSF81321">
    <property type="entry name" value="Family A G protein-coupled receptor-like"/>
    <property type="match status" value="1"/>
</dbReference>
<keyword evidence="5" id="KW-0297">G-protein coupled receptor</keyword>
<dbReference type="PROSITE" id="PS50262">
    <property type="entry name" value="G_PROTEIN_RECEP_F1_2"/>
    <property type="match status" value="1"/>
</dbReference>
<dbReference type="SMART" id="SM01381">
    <property type="entry name" value="7TM_GPCR_Srsx"/>
    <property type="match status" value="1"/>
</dbReference>
<accession>A0A0R3UI75</accession>
<dbReference type="PRINTS" id="PR01012">
    <property type="entry name" value="NRPEPTIDEYR"/>
</dbReference>
<keyword evidence="3 10" id="KW-0812">Transmembrane</keyword>
<dbReference type="GO" id="GO:0042923">
    <property type="term" value="F:neuropeptide binding"/>
    <property type="evidence" value="ECO:0007669"/>
    <property type="project" value="TreeGrafter"/>
</dbReference>
<dbReference type="GO" id="GO:0004983">
    <property type="term" value="F:neuropeptide Y receptor activity"/>
    <property type="evidence" value="ECO:0007669"/>
    <property type="project" value="InterPro"/>
</dbReference>
<evidence type="ECO:0000256" key="5">
    <source>
        <dbReference type="ARBA" id="ARBA00023040"/>
    </source>
</evidence>
<protein>
    <recommendedName>
        <fullName evidence="11">G-protein coupled receptors family 1 profile domain-containing protein</fullName>
    </recommendedName>
</protein>
<dbReference type="AlphaFoldDB" id="A0A0R3UI75"/>
<sequence length="349" mass="39681">MEDSTVIPVNLFSSEKSLLINIAVFTIYGIIIVLSLVGNTIVILVILRFKSMQSITNLFIVNLAVSDLLMSLVAAPFTPIAAFFDSWVLPQILCKLLSFTMGVSVYVSTLTSTAIAVDRYLVIVHPFFSKMRNWMCGTIIATIWAISTLICLPLAIHQKITVDPARNVTICTESWPQGESRRIFSILSFVFQFVVPSVVISFCYFYVSRHLRNRLQQKLGSRLRNAQKQDLEARRHSRTNRMLIAMVVVFAICWIPLNGLWIYFDIKSTDPEFSLPYFDEVFVPCHIFAMSSAVSNPLLYAWLSETFRRNFQSLVPCLRATNVGIPPENPTRRHVESQTKSCDVSERYL</sequence>
<evidence type="ECO:0000256" key="6">
    <source>
        <dbReference type="ARBA" id="ARBA00023136"/>
    </source>
</evidence>
<dbReference type="EMBL" id="UXSR01005327">
    <property type="protein sequence ID" value="VDD81098.1"/>
    <property type="molecule type" value="Genomic_DNA"/>
</dbReference>
<dbReference type="CDD" id="cd15203">
    <property type="entry name" value="7tmA_NPYR-like"/>
    <property type="match status" value="1"/>
</dbReference>
<evidence type="ECO:0000256" key="2">
    <source>
        <dbReference type="ARBA" id="ARBA00010663"/>
    </source>
</evidence>
<evidence type="ECO:0000256" key="3">
    <source>
        <dbReference type="ARBA" id="ARBA00022692"/>
    </source>
</evidence>
<evidence type="ECO:0000313" key="13">
    <source>
        <dbReference type="Proteomes" id="UP000267029"/>
    </source>
</evidence>
<dbReference type="Gene3D" id="1.20.1070.10">
    <property type="entry name" value="Rhodopsin 7-helix transmembrane proteins"/>
    <property type="match status" value="1"/>
</dbReference>